<dbReference type="CDD" id="cd14693">
    <property type="entry name" value="bZIP_CEBP"/>
    <property type="match status" value="1"/>
</dbReference>
<dbReference type="InterPro" id="IPR046347">
    <property type="entry name" value="bZIP_sf"/>
</dbReference>
<dbReference type="GO" id="GO:0006351">
    <property type="term" value="P:DNA-templated transcription"/>
    <property type="evidence" value="ECO:0007669"/>
    <property type="project" value="InterPro"/>
</dbReference>
<dbReference type="PANTHER" id="PTHR23334">
    <property type="entry name" value="CCAAT/ENHANCER BINDING PROTEIN"/>
    <property type="match status" value="1"/>
</dbReference>
<dbReference type="PROSITE" id="PS50217">
    <property type="entry name" value="BZIP"/>
    <property type="match status" value="1"/>
</dbReference>
<protein>
    <submittedName>
        <fullName evidence="4">CCAAT/enhancer-binding protein</fullName>
    </submittedName>
</protein>
<sequence length="632" mass="71180">MLLSRVELIAERYYLICDVRVKAMESPVMYDSAAHQAQAHGAADLKKSQVLNNNNNNNNNHQSNNNNNTNAANNNNSALQVNHNHSQQQSGSVVSKVSASKASLHQQYAEHCAAAGELTDLNTPEISLDLQHLIDDSHFNDGLLDMLGANNGAVKHVRTPGYPRTTLAYMPQPVHSGASYHQGSNSCSDSNSSSSESPSIKEEPLDPADYRRHCPQYPPGGYSPVTNGPFANGAPTFTTLTPSTVPGGHPGAPVHQPPPRGGPMKPVMAHQHHANTAAAVARKQTKTIDKASDEYRRRRERNNIAVRKSREKAKVRSRETEEKVKLLVKDNDLLKKRIELLTEELNVLRSLFSSVGVVPEQLHREISRHLDQFQQHAINTIVTIVLFAPWRNRIRACCVLDDLDFTRASPAAPGEIAPGSGLVRTMQLDKRIFHGRFFLKFVLTYVKITKKTPYRIRNGRFLKNLIEDKRCKIYDSLATWRPSPEDSCREESWLEKSRQKIMVEVGSSSRVVVQCRFVYFPVRVFFDSSANSDHSSIFPTNATHKGTIVFREANDELFSEGRQASFRYKIMHMHKPGTTSKTILEEEEDRNFFLQKKTRYDAHTKWIVLDALENFRRSTGREKEKSELIVTA</sequence>
<evidence type="ECO:0000256" key="1">
    <source>
        <dbReference type="SAM" id="Coils"/>
    </source>
</evidence>
<dbReference type="PANTHER" id="PTHR23334:SF20">
    <property type="entry name" value="BASIC LEUCINE ZIPPER 24"/>
    <property type="match status" value="1"/>
</dbReference>
<dbReference type="GO" id="GO:0005634">
    <property type="term" value="C:nucleus"/>
    <property type="evidence" value="ECO:0007669"/>
    <property type="project" value="UniProtKB-ARBA"/>
</dbReference>
<dbReference type="GO" id="GO:0000978">
    <property type="term" value="F:RNA polymerase II cis-regulatory region sequence-specific DNA binding"/>
    <property type="evidence" value="ECO:0007669"/>
    <property type="project" value="TreeGrafter"/>
</dbReference>
<dbReference type="GO" id="GO:0000981">
    <property type="term" value="F:DNA-binding transcription factor activity, RNA polymerase II-specific"/>
    <property type="evidence" value="ECO:0007669"/>
    <property type="project" value="TreeGrafter"/>
</dbReference>
<dbReference type="SMART" id="SM00338">
    <property type="entry name" value="BRLZ"/>
    <property type="match status" value="1"/>
</dbReference>
<reference evidence="4 5" key="1">
    <citation type="submission" date="2014-07" db="EMBL/GenBank/DDBJ databases">
        <title>Genomic and transcriptomic analysis on Apis cerana provide comprehensive insights into honey bee biology.</title>
        <authorList>
            <person name="Diao Q."/>
            <person name="Sun L."/>
            <person name="Zheng H."/>
            <person name="Zheng H."/>
            <person name="Xu S."/>
            <person name="Wang S."/>
            <person name="Zeng Z."/>
            <person name="Hu F."/>
            <person name="Su S."/>
            <person name="Wu J."/>
        </authorList>
    </citation>
    <scope>NUCLEOTIDE SEQUENCE [LARGE SCALE GENOMIC DNA]</scope>
    <source>
        <tissue evidence="4">Pupae without intestine</tissue>
    </source>
</reference>
<dbReference type="SUPFAM" id="SSF57959">
    <property type="entry name" value="Leucine zipper domain"/>
    <property type="match status" value="1"/>
</dbReference>
<keyword evidence="5" id="KW-1185">Reference proteome</keyword>
<accession>A0A2A3EIF4</accession>
<dbReference type="Gene3D" id="1.20.5.170">
    <property type="match status" value="1"/>
</dbReference>
<dbReference type="EMBL" id="KZ288231">
    <property type="protein sequence ID" value="PBC31565.1"/>
    <property type="molecule type" value="Genomic_DNA"/>
</dbReference>
<feature type="domain" description="BZIP" evidence="3">
    <location>
        <begin position="292"/>
        <end position="355"/>
    </location>
</feature>
<dbReference type="Proteomes" id="UP000242457">
    <property type="component" value="Unassembled WGS sequence"/>
</dbReference>
<evidence type="ECO:0000259" key="3">
    <source>
        <dbReference type="PROSITE" id="PS50217"/>
    </source>
</evidence>
<keyword evidence="1" id="KW-0175">Coiled coil</keyword>
<dbReference type="OrthoDB" id="10032067at2759"/>
<gene>
    <name evidence="4" type="ORF">APICC_09074</name>
</gene>
<evidence type="ECO:0000313" key="4">
    <source>
        <dbReference type="EMBL" id="PBC31565.1"/>
    </source>
</evidence>
<name>A0A2A3EIF4_APICC</name>
<feature type="region of interest" description="Disordered" evidence="2">
    <location>
        <begin position="50"/>
        <end position="77"/>
    </location>
</feature>
<feature type="coiled-coil region" evidence="1">
    <location>
        <begin position="324"/>
        <end position="351"/>
    </location>
</feature>
<evidence type="ECO:0000313" key="5">
    <source>
        <dbReference type="Proteomes" id="UP000242457"/>
    </source>
</evidence>
<feature type="compositionally biased region" description="Polar residues" evidence="2">
    <location>
        <begin position="235"/>
        <end position="244"/>
    </location>
</feature>
<dbReference type="AlphaFoldDB" id="A0A2A3EIF4"/>
<feature type="compositionally biased region" description="Low complexity" evidence="2">
    <location>
        <begin position="184"/>
        <end position="198"/>
    </location>
</feature>
<feature type="region of interest" description="Disordered" evidence="2">
    <location>
        <begin position="168"/>
        <end position="252"/>
    </location>
</feature>
<dbReference type="STRING" id="94128.A0A2A3EIF4"/>
<organism evidence="4 5">
    <name type="scientific">Apis cerana cerana</name>
    <name type="common">Oriental honeybee</name>
    <dbReference type="NCBI Taxonomy" id="94128"/>
    <lineage>
        <taxon>Eukaryota</taxon>
        <taxon>Metazoa</taxon>
        <taxon>Ecdysozoa</taxon>
        <taxon>Arthropoda</taxon>
        <taxon>Hexapoda</taxon>
        <taxon>Insecta</taxon>
        <taxon>Pterygota</taxon>
        <taxon>Neoptera</taxon>
        <taxon>Endopterygota</taxon>
        <taxon>Hymenoptera</taxon>
        <taxon>Apocrita</taxon>
        <taxon>Aculeata</taxon>
        <taxon>Apoidea</taxon>
        <taxon>Anthophila</taxon>
        <taxon>Apidae</taxon>
        <taxon>Apis</taxon>
    </lineage>
</organism>
<feature type="compositionally biased region" description="Basic and acidic residues" evidence="2">
    <location>
        <begin position="199"/>
        <end position="212"/>
    </location>
</feature>
<proteinExistence type="predicted"/>
<dbReference type="InterPro" id="IPR004827">
    <property type="entry name" value="bZIP"/>
</dbReference>
<dbReference type="Pfam" id="PF07716">
    <property type="entry name" value="bZIP_2"/>
    <property type="match status" value="1"/>
</dbReference>
<dbReference type="InterPro" id="IPR031106">
    <property type="entry name" value="C/EBP"/>
</dbReference>
<evidence type="ECO:0000256" key="2">
    <source>
        <dbReference type="SAM" id="MobiDB-lite"/>
    </source>
</evidence>